<name>A0ABS7XX55_9FLAO</name>
<evidence type="ECO:0000259" key="1">
    <source>
        <dbReference type="Pfam" id="PF01261"/>
    </source>
</evidence>
<reference evidence="3" key="1">
    <citation type="submission" date="2023-07" db="EMBL/GenBank/DDBJ databases">
        <authorList>
            <person name="Yue Y."/>
        </authorList>
    </citation>
    <scope>NUCLEOTIDE SEQUENCE [LARGE SCALE GENOMIC DNA]</scope>
    <source>
        <strain evidence="3">2Y89</strain>
    </source>
</reference>
<dbReference type="PANTHER" id="PTHR12110:SF53">
    <property type="entry name" value="BLR5974 PROTEIN"/>
    <property type="match status" value="1"/>
</dbReference>
<comment type="caution">
    <text evidence="2">The sequence shown here is derived from an EMBL/GenBank/DDBJ whole genome shotgun (WGS) entry which is preliminary data.</text>
</comment>
<feature type="domain" description="Xylose isomerase-like TIM barrel" evidence="1">
    <location>
        <begin position="67"/>
        <end position="315"/>
    </location>
</feature>
<organism evidence="2 3">
    <name type="scientific">Winogradskyella vincentii</name>
    <dbReference type="NCBI Taxonomy" id="2877122"/>
    <lineage>
        <taxon>Bacteria</taxon>
        <taxon>Pseudomonadati</taxon>
        <taxon>Bacteroidota</taxon>
        <taxon>Flavobacteriia</taxon>
        <taxon>Flavobacteriales</taxon>
        <taxon>Flavobacteriaceae</taxon>
        <taxon>Winogradskyella</taxon>
    </lineage>
</organism>
<dbReference type="EMBL" id="JAIUJS010000001">
    <property type="protein sequence ID" value="MCA0151956.1"/>
    <property type="molecule type" value="Genomic_DNA"/>
</dbReference>
<gene>
    <name evidence="2" type="ORF">LBV24_01930</name>
</gene>
<dbReference type="InterPro" id="IPR050312">
    <property type="entry name" value="IolE/XylAMocC-like"/>
</dbReference>
<dbReference type="RefSeq" id="WP_224476899.1">
    <property type="nucleotide sequence ID" value="NZ_JAIUJS010000001.1"/>
</dbReference>
<keyword evidence="3" id="KW-1185">Reference proteome</keyword>
<evidence type="ECO:0000313" key="3">
    <source>
        <dbReference type="Proteomes" id="UP001198402"/>
    </source>
</evidence>
<protein>
    <submittedName>
        <fullName evidence="2">Sugar phosphate isomerase/epimerase</fullName>
    </submittedName>
</protein>
<dbReference type="InterPro" id="IPR013022">
    <property type="entry name" value="Xyl_isomerase-like_TIM-brl"/>
</dbReference>
<dbReference type="Proteomes" id="UP001198402">
    <property type="component" value="Unassembled WGS sequence"/>
</dbReference>
<evidence type="ECO:0000313" key="2">
    <source>
        <dbReference type="EMBL" id="MCA0151956.1"/>
    </source>
</evidence>
<dbReference type="PANTHER" id="PTHR12110">
    <property type="entry name" value="HYDROXYPYRUVATE ISOMERASE"/>
    <property type="match status" value="1"/>
</dbReference>
<dbReference type="Gene3D" id="3.20.20.150">
    <property type="entry name" value="Divalent-metal-dependent TIM barrel enzymes"/>
    <property type="match status" value="1"/>
</dbReference>
<dbReference type="InterPro" id="IPR036237">
    <property type="entry name" value="Xyl_isomerase-like_sf"/>
</dbReference>
<keyword evidence="2" id="KW-0413">Isomerase</keyword>
<dbReference type="PROSITE" id="PS51257">
    <property type="entry name" value="PROKAR_LIPOPROTEIN"/>
    <property type="match status" value="1"/>
</dbReference>
<proteinExistence type="predicted"/>
<sequence length="318" mass="36809">MKRYFIIPFALCVFILMGCQNQKKESEMKEEKLEETNQMTSYSYSLAQWSLHREIETGKLDPFDFPKVAKELGFNAVEWVNQLYEKEIDSMGLDAVIERWKEESEKHGIENVLIMVDHAGDLSDSDKDRRDKAIEMHKKYVDAAAYLGCHAIRVNTFGSYDPKEWTETTYDGLKRLSEYAATKNISVLAENHGWYSSDPRILMPVIEKINLPNCGTLADFGNWCIKRVTNEKWSDCAEVYPDKYEGFEQLMKKAQAVSAKAYEFDENGNETTLDFERFMQIIKDSGYDGYISVEYEHETLNERDGIRATLALLKKHAN</sequence>
<accession>A0ABS7XX55</accession>
<dbReference type="SUPFAM" id="SSF51658">
    <property type="entry name" value="Xylose isomerase-like"/>
    <property type="match status" value="1"/>
</dbReference>
<dbReference type="Pfam" id="PF01261">
    <property type="entry name" value="AP_endonuc_2"/>
    <property type="match status" value="1"/>
</dbReference>
<dbReference type="GO" id="GO:0016853">
    <property type="term" value="F:isomerase activity"/>
    <property type="evidence" value="ECO:0007669"/>
    <property type="project" value="UniProtKB-KW"/>
</dbReference>